<feature type="compositionally biased region" description="Low complexity" evidence="1">
    <location>
        <begin position="225"/>
        <end position="234"/>
    </location>
</feature>
<feature type="region of interest" description="Disordered" evidence="1">
    <location>
        <begin position="31"/>
        <end position="79"/>
    </location>
</feature>
<feature type="compositionally biased region" description="Polar residues" evidence="1">
    <location>
        <begin position="584"/>
        <end position="596"/>
    </location>
</feature>
<feature type="compositionally biased region" description="Polar residues" evidence="1">
    <location>
        <begin position="1"/>
        <end position="16"/>
    </location>
</feature>
<dbReference type="EMBL" id="PGCJ01000866">
    <property type="protein sequence ID" value="PLW16624.1"/>
    <property type="molecule type" value="Genomic_DNA"/>
</dbReference>
<evidence type="ECO:0000313" key="5">
    <source>
        <dbReference type="Proteomes" id="UP000235388"/>
    </source>
</evidence>
<dbReference type="Proteomes" id="UP000235392">
    <property type="component" value="Unassembled WGS sequence"/>
</dbReference>
<feature type="region of interest" description="Disordered" evidence="1">
    <location>
        <begin position="98"/>
        <end position="152"/>
    </location>
</feature>
<dbReference type="Proteomes" id="UP000235388">
    <property type="component" value="Unassembled WGS sequence"/>
</dbReference>
<gene>
    <name evidence="4" type="ORF">PCANC_06267</name>
    <name evidence="2" type="ORF">PCANC_10401</name>
    <name evidence="3" type="ORF">PCASD_14883</name>
</gene>
<evidence type="ECO:0000313" key="2">
    <source>
        <dbReference type="EMBL" id="PLW16624.1"/>
    </source>
</evidence>
<reference evidence="5 6" key="1">
    <citation type="submission" date="2017-11" db="EMBL/GenBank/DDBJ databases">
        <title>De novo assembly and phasing of dikaryotic genomes from two isolates of Puccinia coronata f. sp. avenae, the causal agent of oat crown rust.</title>
        <authorList>
            <person name="Miller M.E."/>
            <person name="Zhang Y."/>
            <person name="Omidvar V."/>
            <person name="Sperschneider J."/>
            <person name="Schwessinger B."/>
            <person name="Raley C."/>
            <person name="Palmer J.M."/>
            <person name="Garnica D."/>
            <person name="Upadhyaya N."/>
            <person name="Rathjen J."/>
            <person name="Taylor J.M."/>
            <person name="Park R.F."/>
            <person name="Dodds P.N."/>
            <person name="Hirsch C.D."/>
            <person name="Kianian S.F."/>
            <person name="Figueroa M."/>
        </authorList>
    </citation>
    <scope>NUCLEOTIDE SEQUENCE [LARGE SCALE GENOMIC DNA]</scope>
    <source>
        <strain evidence="4">12NC29</strain>
        <strain evidence="3">12SD80</strain>
    </source>
</reference>
<feature type="compositionally biased region" description="Low complexity" evidence="1">
    <location>
        <begin position="125"/>
        <end position="148"/>
    </location>
</feature>
<sequence length="692" mass="75542">MSPASLHTSSPYSTDFNGHENRRVLVHRLAQPEALGRERSMTLDSATGSSVETVRSPASNEAHAHVNPAGGLTRPSFSSSRNAMRCLHPLDINNSYQQSSSARVRASSHLPHLPVRSDQAACRGTASASTKPSDSTSSNSMMSMTSDDMQPEMDVESQSHVSVSSTITRRKAFSCYPFERKASVHRSPSIDSGRECASPVQIRPRLIHHSPPPWSIDEHDSEPWEASSEYSSPRSDSEEKTVCIEPTSSNQQQSHQQVKPNPKRGTGLGKLFKSVKASLRTGSTLDLSTSNINDHDDSPDRIHQHHQGNQQGWLFLNKAESSSLKPVDVNSRTALVQEESDPLDITMALDQEELTSLSSGSYSTINTATTSTFHSRSTLELNGDGKDRLHSPLMNSPDAGQPHSPSHNRCPDMSTQTAINQSPPSASCFGNTFASSNVHGRRDNSKLKLKASFSFMDNLKRVVGGGADHSLSFSFHNHNSISLPFGTVLRNNGLDPLPHCYPLPLKQSQSSPLSLNYPSSLPSRLEQPSYFVPPTQSLTLSSSSPDLLDSHSPEPARNVSSSNAYQHRREGDSLPHSKSKRTNDPNSLHPSPSPSKVFQDAPTLNLRPVSVPFAAGFSEQFLLSELNPDDPVAEAESVLTKRKKARQGTDHEEHCSCCSYLASENAALKNRLKELELHIYRSQASKSKSAEA</sequence>
<feature type="compositionally biased region" description="Basic and acidic residues" evidence="1">
    <location>
        <begin position="293"/>
        <end position="302"/>
    </location>
</feature>
<name>A0A2N5VRP7_9BASI</name>
<feature type="compositionally biased region" description="Polar residues" evidence="1">
    <location>
        <begin position="246"/>
        <end position="259"/>
    </location>
</feature>
<feature type="compositionally biased region" description="Polar residues" evidence="1">
    <location>
        <begin position="42"/>
        <end position="59"/>
    </location>
</feature>
<evidence type="ECO:0000313" key="6">
    <source>
        <dbReference type="Proteomes" id="UP000235392"/>
    </source>
</evidence>
<protein>
    <submittedName>
        <fullName evidence="4">Uncharacterized protein</fullName>
    </submittedName>
</protein>
<feature type="region of interest" description="Disordered" evidence="1">
    <location>
        <begin position="526"/>
        <end position="600"/>
    </location>
</feature>
<feature type="compositionally biased region" description="Low complexity" evidence="1">
    <location>
        <begin position="533"/>
        <end position="547"/>
    </location>
</feature>
<feature type="compositionally biased region" description="Polar residues" evidence="1">
    <location>
        <begin position="403"/>
        <end position="426"/>
    </location>
</feature>
<feature type="region of interest" description="Disordered" evidence="1">
    <location>
        <begin position="375"/>
        <end position="426"/>
    </location>
</feature>
<dbReference type="EMBL" id="PGCJ01000077">
    <property type="protein sequence ID" value="PLW52657.1"/>
    <property type="molecule type" value="Genomic_DNA"/>
</dbReference>
<evidence type="ECO:0000313" key="4">
    <source>
        <dbReference type="EMBL" id="PLW52657.1"/>
    </source>
</evidence>
<dbReference type="AlphaFoldDB" id="A0A2N5VRP7"/>
<keyword evidence="5" id="KW-1185">Reference proteome</keyword>
<feature type="region of interest" description="Disordered" evidence="1">
    <location>
        <begin position="184"/>
        <end position="269"/>
    </location>
</feature>
<accession>A0A2N5VRP7</accession>
<feature type="compositionally biased region" description="Low complexity" evidence="1">
    <location>
        <begin position="98"/>
        <end position="108"/>
    </location>
</feature>
<dbReference type="OrthoDB" id="2503586at2759"/>
<organism evidence="4 5">
    <name type="scientific">Puccinia coronata f. sp. avenae</name>
    <dbReference type="NCBI Taxonomy" id="200324"/>
    <lineage>
        <taxon>Eukaryota</taxon>
        <taxon>Fungi</taxon>
        <taxon>Dikarya</taxon>
        <taxon>Basidiomycota</taxon>
        <taxon>Pucciniomycotina</taxon>
        <taxon>Pucciniomycetes</taxon>
        <taxon>Pucciniales</taxon>
        <taxon>Pucciniaceae</taxon>
        <taxon>Puccinia</taxon>
    </lineage>
</organism>
<evidence type="ECO:0000313" key="3">
    <source>
        <dbReference type="EMBL" id="PLW16980.1"/>
    </source>
</evidence>
<feature type="region of interest" description="Disordered" evidence="1">
    <location>
        <begin position="285"/>
        <end position="308"/>
    </location>
</feature>
<proteinExistence type="predicted"/>
<dbReference type="EMBL" id="PGCI01000760">
    <property type="protein sequence ID" value="PLW16980.1"/>
    <property type="molecule type" value="Genomic_DNA"/>
</dbReference>
<feature type="region of interest" description="Disordered" evidence="1">
    <location>
        <begin position="1"/>
        <end position="20"/>
    </location>
</feature>
<comment type="caution">
    <text evidence="4">The sequence shown here is derived from an EMBL/GenBank/DDBJ whole genome shotgun (WGS) entry which is preliminary data.</text>
</comment>
<evidence type="ECO:0000256" key="1">
    <source>
        <dbReference type="SAM" id="MobiDB-lite"/>
    </source>
</evidence>